<protein>
    <submittedName>
        <fullName evidence="2 4">Uncharacterized protein</fullName>
    </submittedName>
</protein>
<evidence type="ECO:0000256" key="1">
    <source>
        <dbReference type="SAM" id="MobiDB-lite"/>
    </source>
</evidence>
<dbReference type="Proteomes" id="UP000275846">
    <property type="component" value="Unassembled WGS sequence"/>
</dbReference>
<evidence type="ECO:0000313" key="2">
    <source>
        <dbReference type="EMBL" id="VDL99919.1"/>
    </source>
</evidence>
<dbReference type="AlphaFoldDB" id="A0A183TAN6"/>
<organism evidence="4">
    <name type="scientific">Schistocephalus solidus</name>
    <name type="common">Tapeworm</name>
    <dbReference type="NCBI Taxonomy" id="70667"/>
    <lineage>
        <taxon>Eukaryota</taxon>
        <taxon>Metazoa</taxon>
        <taxon>Spiralia</taxon>
        <taxon>Lophotrochozoa</taxon>
        <taxon>Platyhelminthes</taxon>
        <taxon>Cestoda</taxon>
        <taxon>Eucestoda</taxon>
        <taxon>Diphyllobothriidea</taxon>
        <taxon>Diphyllobothriidae</taxon>
        <taxon>Schistocephalus</taxon>
    </lineage>
</organism>
<keyword evidence="3" id="KW-1185">Reference proteome</keyword>
<evidence type="ECO:0000313" key="4">
    <source>
        <dbReference type="WBParaSite" id="SSLN_0001404901-mRNA-1"/>
    </source>
</evidence>
<sequence>MEEIRMTQAYYYLSRAKDPAYSVDSDFLKVTPPPYTYVFQRCALSQRLYRNELQQLPQLARADHPDLGYGDDTAVQESCSQPKTVWKNPP</sequence>
<gene>
    <name evidence="2" type="ORF">SSLN_LOCUS13534</name>
</gene>
<evidence type="ECO:0000313" key="3">
    <source>
        <dbReference type="Proteomes" id="UP000275846"/>
    </source>
</evidence>
<reference evidence="2 3" key="2">
    <citation type="submission" date="2018-11" db="EMBL/GenBank/DDBJ databases">
        <authorList>
            <consortium name="Pathogen Informatics"/>
        </authorList>
    </citation>
    <scope>NUCLEOTIDE SEQUENCE [LARGE SCALE GENOMIC DNA]</scope>
    <source>
        <strain evidence="2 3">NST_G2</strain>
    </source>
</reference>
<proteinExistence type="predicted"/>
<accession>A0A183TAN6</accession>
<feature type="region of interest" description="Disordered" evidence="1">
    <location>
        <begin position="63"/>
        <end position="90"/>
    </location>
</feature>
<name>A0A183TAN6_SCHSO</name>
<dbReference type="EMBL" id="UYSU01038168">
    <property type="protein sequence ID" value="VDL99919.1"/>
    <property type="molecule type" value="Genomic_DNA"/>
</dbReference>
<dbReference type="WBParaSite" id="SSLN_0001404901-mRNA-1">
    <property type="protein sequence ID" value="SSLN_0001404901-mRNA-1"/>
    <property type="gene ID" value="SSLN_0001404901"/>
</dbReference>
<reference evidence="4" key="1">
    <citation type="submission" date="2016-06" db="UniProtKB">
        <authorList>
            <consortium name="WormBaseParasite"/>
        </authorList>
    </citation>
    <scope>IDENTIFICATION</scope>
</reference>